<gene>
    <name evidence="3" type="ORF">ACFY1D_33270</name>
</gene>
<organism evidence="3 4">
    <name type="scientific">Streptomyces bluensis</name>
    <dbReference type="NCBI Taxonomy" id="33897"/>
    <lineage>
        <taxon>Bacteria</taxon>
        <taxon>Bacillati</taxon>
        <taxon>Actinomycetota</taxon>
        <taxon>Actinomycetes</taxon>
        <taxon>Kitasatosporales</taxon>
        <taxon>Streptomycetaceae</taxon>
        <taxon>Streptomyces</taxon>
    </lineage>
</organism>
<feature type="chain" id="PRO_5047503214" description="Lipoprotein" evidence="2">
    <location>
        <begin position="21"/>
        <end position="293"/>
    </location>
</feature>
<dbReference type="PROSITE" id="PS51257">
    <property type="entry name" value="PROKAR_LIPOPROTEIN"/>
    <property type="match status" value="1"/>
</dbReference>
<evidence type="ECO:0000256" key="2">
    <source>
        <dbReference type="SAM" id="SignalP"/>
    </source>
</evidence>
<proteinExistence type="predicted"/>
<evidence type="ECO:0000256" key="1">
    <source>
        <dbReference type="SAM" id="MobiDB-lite"/>
    </source>
</evidence>
<sequence length="293" mass="31740">MRRPEIMSRRAAHITSAAMAAALLAACSPTPGSSDTAGASPAPATPARLTRTLPDDSARMLFPVTGAESRWTQGLDIFGQQVSRAAAASCARDRGIALPVQVPLAFIRFSDVPDLDFIARHGFGQSAEVPAPEATHAVARPGRPAAVRGCRAEGEAAVKALREPYAELQGRWFGRLASVRRDPATARALRTLPDCFAEHGVQARDENGFFSRVDARLNSAAPADLPRVDRELGRAYATCMRPVEAVRERARLRLRTRFLAENADDVRELRETLVPSLRRAEKEHGVHLAFPAP</sequence>
<name>A0ABW6US40_9ACTN</name>
<reference evidence="3 4" key="1">
    <citation type="submission" date="2024-10" db="EMBL/GenBank/DDBJ databases">
        <title>The Natural Products Discovery Center: Release of the First 8490 Sequenced Strains for Exploring Actinobacteria Biosynthetic Diversity.</title>
        <authorList>
            <person name="Kalkreuter E."/>
            <person name="Kautsar S.A."/>
            <person name="Yang D."/>
            <person name="Bader C.D."/>
            <person name="Teijaro C.N."/>
            <person name="Fluegel L."/>
            <person name="Davis C.M."/>
            <person name="Simpson J.R."/>
            <person name="Lauterbach L."/>
            <person name="Steele A.D."/>
            <person name="Gui C."/>
            <person name="Meng S."/>
            <person name="Li G."/>
            <person name="Viehrig K."/>
            <person name="Ye F."/>
            <person name="Su P."/>
            <person name="Kiefer A.F."/>
            <person name="Nichols A."/>
            <person name="Cepeda A.J."/>
            <person name="Yan W."/>
            <person name="Fan B."/>
            <person name="Jiang Y."/>
            <person name="Adhikari A."/>
            <person name="Zheng C.-J."/>
            <person name="Schuster L."/>
            <person name="Cowan T.M."/>
            <person name="Smanski M.J."/>
            <person name="Chevrette M.G."/>
            <person name="De Carvalho L.P.S."/>
            <person name="Shen B."/>
        </authorList>
    </citation>
    <scope>NUCLEOTIDE SEQUENCE [LARGE SCALE GENOMIC DNA]</scope>
    <source>
        <strain evidence="3 4">NPDC001390</strain>
    </source>
</reference>
<feature type="region of interest" description="Disordered" evidence="1">
    <location>
        <begin position="30"/>
        <end position="53"/>
    </location>
</feature>
<evidence type="ECO:0000313" key="3">
    <source>
        <dbReference type="EMBL" id="MFF4526267.1"/>
    </source>
</evidence>
<evidence type="ECO:0008006" key="5">
    <source>
        <dbReference type="Google" id="ProtNLM"/>
    </source>
</evidence>
<comment type="caution">
    <text evidence="3">The sequence shown here is derived from an EMBL/GenBank/DDBJ whole genome shotgun (WGS) entry which is preliminary data.</text>
</comment>
<dbReference type="RefSeq" id="WP_387891753.1">
    <property type="nucleotide sequence ID" value="NZ_JBIAWJ010000024.1"/>
</dbReference>
<dbReference type="Proteomes" id="UP001602058">
    <property type="component" value="Unassembled WGS sequence"/>
</dbReference>
<dbReference type="InterPro" id="IPR006311">
    <property type="entry name" value="TAT_signal"/>
</dbReference>
<accession>A0ABW6US40</accession>
<dbReference type="PROSITE" id="PS51318">
    <property type="entry name" value="TAT"/>
    <property type="match status" value="1"/>
</dbReference>
<feature type="compositionally biased region" description="Low complexity" evidence="1">
    <location>
        <begin position="30"/>
        <end position="47"/>
    </location>
</feature>
<protein>
    <recommendedName>
        <fullName evidence="5">Lipoprotein</fullName>
    </recommendedName>
</protein>
<dbReference type="EMBL" id="JBIAWJ010000024">
    <property type="protein sequence ID" value="MFF4526267.1"/>
    <property type="molecule type" value="Genomic_DNA"/>
</dbReference>
<feature type="signal peptide" evidence="2">
    <location>
        <begin position="1"/>
        <end position="20"/>
    </location>
</feature>
<evidence type="ECO:0000313" key="4">
    <source>
        <dbReference type="Proteomes" id="UP001602058"/>
    </source>
</evidence>
<keyword evidence="4" id="KW-1185">Reference proteome</keyword>
<keyword evidence="2" id="KW-0732">Signal</keyword>